<dbReference type="Pfam" id="PF01266">
    <property type="entry name" value="DAO"/>
    <property type="match status" value="1"/>
</dbReference>
<dbReference type="GO" id="GO:0005737">
    <property type="term" value="C:cytoplasm"/>
    <property type="evidence" value="ECO:0007669"/>
    <property type="project" value="TreeGrafter"/>
</dbReference>
<sequence>MADKYDVVIVGGAVIGSAVASYLTSDPDFGGRVLVVERDPSYAFASTGLSASGIRTQFSHEINVRISQYGLQVIRDFAAIAATDAPGPDLHFHEGGYLTLANSETAARILRENHAVQSACGADVVLWDQDELSRAFPHLNVADIHLAAYGRSGEGWFDNTGLMQGFRAKARAQGAAYINDEVVDLVTAQGRVTEVILTSGRHVSAGTVVNASGARAAQVARMAGLELPVEPRKRTVFVFDCARTPQGTATVNGGRLPLMIDPSGVYCRPEGRYFLTGAPPLEDPAVDWDDFDPRHEEFEEIIWPALAERSPAFEAIKPIRHWAGHYDYNTLDHNLIVGRHPECPNFICANGFSGHGLQQAPATGRAVAELIVHGGYRSLDLGAFGVERILENRPLLEKVVI</sequence>
<evidence type="ECO:0000313" key="3">
    <source>
        <dbReference type="EMBL" id="AHM04574.1"/>
    </source>
</evidence>
<evidence type="ECO:0000313" key="4">
    <source>
        <dbReference type="Proteomes" id="UP000019593"/>
    </source>
</evidence>
<dbReference type="GO" id="GO:0032981">
    <property type="term" value="P:mitochondrial respiratory chain complex I assembly"/>
    <property type="evidence" value="ECO:0007669"/>
    <property type="project" value="TreeGrafter"/>
</dbReference>
<gene>
    <name evidence="3" type="ORF">roselon_02236</name>
</gene>
<protein>
    <recommendedName>
        <fullName evidence="2">FAD dependent oxidoreductase domain-containing protein</fullName>
    </recommendedName>
</protein>
<feature type="domain" description="FAD dependent oxidoreductase" evidence="2">
    <location>
        <begin position="6"/>
        <end position="370"/>
    </location>
</feature>
<dbReference type="RefSeq" id="WP_025312350.1">
    <property type="nucleotide sequence ID" value="NZ_CP004372.1"/>
</dbReference>
<dbReference type="Proteomes" id="UP000019593">
    <property type="component" value="Chromosome"/>
</dbReference>
<proteinExistence type="predicted"/>
<keyword evidence="4" id="KW-1185">Reference proteome</keyword>
<dbReference type="InterPro" id="IPR006076">
    <property type="entry name" value="FAD-dep_OxRdtase"/>
</dbReference>
<dbReference type="PATRIC" id="fig|1294273.3.peg.2207"/>
<name>W8RTN1_9RHOB</name>
<dbReference type="Gene3D" id="3.30.9.10">
    <property type="entry name" value="D-Amino Acid Oxidase, subunit A, domain 2"/>
    <property type="match status" value="1"/>
</dbReference>
<evidence type="ECO:0000259" key="2">
    <source>
        <dbReference type="Pfam" id="PF01266"/>
    </source>
</evidence>
<keyword evidence="1" id="KW-0560">Oxidoreductase</keyword>
<dbReference type="OrthoDB" id="9806452at2"/>
<organism evidence="3 4">
    <name type="scientific">Roseicyclus elongatus DSM 19469</name>
    <dbReference type="NCBI Taxonomy" id="1294273"/>
    <lineage>
        <taxon>Bacteria</taxon>
        <taxon>Pseudomonadati</taxon>
        <taxon>Pseudomonadota</taxon>
        <taxon>Alphaproteobacteria</taxon>
        <taxon>Rhodobacterales</taxon>
        <taxon>Roseobacteraceae</taxon>
        <taxon>Roseicyclus</taxon>
    </lineage>
</organism>
<dbReference type="STRING" id="1294273.roselon_02236"/>
<dbReference type="Gene3D" id="3.50.50.60">
    <property type="entry name" value="FAD/NAD(P)-binding domain"/>
    <property type="match status" value="1"/>
</dbReference>
<dbReference type="GO" id="GO:0016491">
    <property type="term" value="F:oxidoreductase activity"/>
    <property type="evidence" value="ECO:0007669"/>
    <property type="project" value="UniProtKB-KW"/>
</dbReference>
<dbReference type="AlphaFoldDB" id="W8RTN1"/>
<dbReference type="SUPFAM" id="SSF51905">
    <property type="entry name" value="FAD/NAD(P)-binding domain"/>
    <property type="match status" value="1"/>
</dbReference>
<dbReference type="InterPro" id="IPR036188">
    <property type="entry name" value="FAD/NAD-bd_sf"/>
</dbReference>
<reference evidence="3 4" key="1">
    <citation type="submission" date="2013-03" db="EMBL/GenBank/DDBJ databases">
        <authorList>
            <person name="Fiebig A."/>
            <person name="Goeker M."/>
            <person name="Klenk H.-P.P."/>
        </authorList>
    </citation>
    <scope>NUCLEOTIDE SEQUENCE [LARGE SCALE GENOMIC DNA]</scope>
    <source>
        <strain evidence="4">DSM 19469</strain>
    </source>
</reference>
<dbReference type="eggNOG" id="COG0665">
    <property type="taxonomic scope" value="Bacteria"/>
</dbReference>
<dbReference type="PANTHER" id="PTHR13847:SF287">
    <property type="entry name" value="FAD-DEPENDENT OXIDOREDUCTASE DOMAIN-CONTAINING PROTEIN 1"/>
    <property type="match status" value="1"/>
</dbReference>
<dbReference type="HOGENOM" id="CLU_007884_4_4_5"/>
<accession>W8RTN1</accession>
<dbReference type="EMBL" id="CP004372">
    <property type="protein sequence ID" value="AHM04574.1"/>
    <property type="molecule type" value="Genomic_DNA"/>
</dbReference>
<evidence type="ECO:0000256" key="1">
    <source>
        <dbReference type="ARBA" id="ARBA00023002"/>
    </source>
</evidence>
<dbReference type="PANTHER" id="PTHR13847">
    <property type="entry name" value="SARCOSINE DEHYDROGENASE-RELATED"/>
    <property type="match status" value="1"/>
</dbReference>
<dbReference type="KEGG" id="red:roselon_02236"/>